<dbReference type="InterPro" id="IPR006121">
    <property type="entry name" value="HMA_dom"/>
</dbReference>
<organism evidence="8 9">
    <name type="scientific">Thermoactinomyces daqus</name>
    <dbReference type="NCBI Taxonomy" id="1329516"/>
    <lineage>
        <taxon>Bacteria</taxon>
        <taxon>Bacillati</taxon>
        <taxon>Bacillota</taxon>
        <taxon>Bacilli</taxon>
        <taxon>Bacillales</taxon>
        <taxon>Thermoactinomycetaceae</taxon>
        <taxon>Thermoactinomyces</taxon>
    </lineage>
</organism>
<dbReference type="InterPro" id="IPR000428">
    <property type="entry name" value="Cu-bd"/>
</dbReference>
<evidence type="ECO:0000313" key="9">
    <source>
        <dbReference type="Proteomes" id="UP000530514"/>
    </source>
</evidence>
<gene>
    <name evidence="8" type="primary">copZ</name>
    <name evidence="8" type="ORF">H1164_01935</name>
</gene>
<dbReference type="FunFam" id="3.30.70.100:FF:000005">
    <property type="entry name" value="Copper-exporting P-type ATPase A"/>
    <property type="match status" value="1"/>
</dbReference>
<sequence>MAQVTLKVNGMSCNHCVNAVETSVGKLNGVREVTVRLNEGLVDIEFEDGAVNVEQLIETIEDQGYDVVRS</sequence>
<evidence type="ECO:0000256" key="3">
    <source>
        <dbReference type="ARBA" id="ARBA00022490"/>
    </source>
</evidence>
<dbReference type="PROSITE" id="PS01047">
    <property type="entry name" value="HMA_1"/>
    <property type="match status" value="1"/>
</dbReference>
<dbReference type="InterPro" id="IPR017969">
    <property type="entry name" value="Heavy-metal-associated_CS"/>
</dbReference>
<dbReference type="CDD" id="cd00371">
    <property type="entry name" value="HMA"/>
    <property type="match status" value="1"/>
</dbReference>
<dbReference type="InterPro" id="IPR049740">
    <property type="entry name" value="CopZ"/>
</dbReference>
<reference evidence="8 9" key="1">
    <citation type="submission" date="2020-07" db="EMBL/GenBank/DDBJ databases">
        <authorList>
            <person name="Feng H."/>
        </authorList>
    </citation>
    <scope>NUCLEOTIDE SEQUENCE [LARGE SCALE GENOMIC DNA]</scope>
    <source>
        <strain evidence="9">s-11</strain>
    </source>
</reference>
<dbReference type="EMBL" id="JACEIP010000002">
    <property type="protein sequence ID" value="MBA4541665.1"/>
    <property type="molecule type" value="Genomic_DNA"/>
</dbReference>
<dbReference type="GO" id="GO:0006825">
    <property type="term" value="P:copper ion transport"/>
    <property type="evidence" value="ECO:0007669"/>
    <property type="project" value="InterPro"/>
</dbReference>
<dbReference type="NCBIfam" id="NF033795">
    <property type="entry name" value="chaper_CopZ_Bs"/>
    <property type="match status" value="1"/>
</dbReference>
<evidence type="ECO:0000256" key="4">
    <source>
        <dbReference type="ARBA" id="ARBA00022723"/>
    </source>
</evidence>
<evidence type="ECO:0000256" key="5">
    <source>
        <dbReference type="ARBA" id="ARBA00023008"/>
    </source>
</evidence>
<protein>
    <recommendedName>
        <fullName evidence="2">Copper chaperone CopZ</fullName>
    </recommendedName>
</protein>
<dbReference type="GO" id="GO:0005507">
    <property type="term" value="F:copper ion binding"/>
    <property type="evidence" value="ECO:0007669"/>
    <property type="project" value="InterPro"/>
</dbReference>
<dbReference type="InterPro" id="IPR036163">
    <property type="entry name" value="HMA_dom_sf"/>
</dbReference>
<keyword evidence="5" id="KW-0186">Copper</keyword>
<evidence type="ECO:0000256" key="6">
    <source>
        <dbReference type="ARBA" id="ARBA00023186"/>
    </source>
</evidence>
<dbReference type="RefSeq" id="WP_033101047.1">
    <property type="nucleotide sequence ID" value="NZ_JACEIP010000002.1"/>
</dbReference>
<comment type="subcellular location">
    <subcellularLocation>
        <location evidence="1">Cytoplasm</location>
    </subcellularLocation>
</comment>
<dbReference type="PROSITE" id="PS50846">
    <property type="entry name" value="HMA_2"/>
    <property type="match status" value="1"/>
</dbReference>
<accession>A0A7W2AH00</accession>
<dbReference type="Pfam" id="PF00403">
    <property type="entry name" value="HMA"/>
    <property type="match status" value="1"/>
</dbReference>
<dbReference type="AlphaFoldDB" id="A0A7W2AH00"/>
<keyword evidence="4" id="KW-0479">Metal-binding</keyword>
<keyword evidence="6" id="KW-0143">Chaperone</keyword>
<dbReference type="GO" id="GO:0005737">
    <property type="term" value="C:cytoplasm"/>
    <property type="evidence" value="ECO:0007669"/>
    <property type="project" value="UniProtKB-SubCell"/>
</dbReference>
<dbReference type="OrthoDB" id="9813965at2"/>
<dbReference type="PANTHER" id="PTHR46594">
    <property type="entry name" value="P-TYPE CATION-TRANSPORTING ATPASE"/>
    <property type="match status" value="1"/>
</dbReference>
<dbReference type="PANTHER" id="PTHR46594:SF4">
    <property type="entry name" value="P-TYPE CATION-TRANSPORTING ATPASE"/>
    <property type="match status" value="1"/>
</dbReference>
<keyword evidence="3" id="KW-0963">Cytoplasm</keyword>
<dbReference type="SUPFAM" id="SSF55008">
    <property type="entry name" value="HMA, heavy metal-associated domain"/>
    <property type="match status" value="1"/>
</dbReference>
<comment type="caution">
    <text evidence="8">The sequence shown here is derived from an EMBL/GenBank/DDBJ whole genome shotgun (WGS) entry which is preliminary data.</text>
</comment>
<dbReference type="PRINTS" id="PR00944">
    <property type="entry name" value="CUEXPORT"/>
</dbReference>
<evidence type="ECO:0000259" key="7">
    <source>
        <dbReference type="PROSITE" id="PS50846"/>
    </source>
</evidence>
<proteinExistence type="predicted"/>
<dbReference type="NCBIfam" id="TIGR00003">
    <property type="entry name" value="copper ion binding protein"/>
    <property type="match status" value="1"/>
</dbReference>
<keyword evidence="9" id="KW-1185">Reference proteome</keyword>
<name>A0A7W2AH00_9BACL</name>
<dbReference type="Proteomes" id="UP000530514">
    <property type="component" value="Unassembled WGS sequence"/>
</dbReference>
<evidence type="ECO:0000313" key="8">
    <source>
        <dbReference type="EMBL" id="MBA4541665.1"/>
    </source>
</evidence>
<evidence type="ECO:0000256" key="2">
    <source>
        <dbReference type="ARBA" id="ARBA00015313"/>
    </source>
</evidence>
<evidence type="ECO:0000256" key="1">
    <source>
        <dbReference type="ARBA" id="ARBA00004496"/>
    </source>
</evidence>
<dbReference type="InterPro" id="IPR006122">
    <property type="entry name" value="HMA_Cu_ion-bd"/>
</dbReference>
<dbReference type="Gene3D" id="3.30.70.100">
    <property type="match status" value="1"/>
</dbReference>
<feature type="domain" description="HMA" evidence="7">
    <location>
        <begin position="2"/>
        <end position="68"/>
    </location>
</feature>